<dbReference type="GO" id="GO:0017000">
    <property type="term" value="P:antibiotic biosynthetic process"/>
    <property type="evidence" value="ECO:0007669"/>
    <property type="project" value="UniProtKB-KW"/>
</dbReference>
<dbReference type="InterPro" id="IPR030953">
    <property type="entry name" value="Glycosyl_450act"/>
</dbReference>
<dbReference type="InterPro" id="IPR048284">
    <property type="entry name" value="EryCIII-like_N"/>
</dbReference>
<dbReference type="InterPro" id="IPR002213">
    <property type="entry name" value="UDP_glucos_trans"/>
</dbReference>
<dbReference type="AlphaFoldDB" id="A0A263D5T9"/>
<dbReference type="GO" id="GO:0016758">
    <property type="term" value="F:hexosyltransferase activity"/>
    <property type="evidence" value="ECO:0007669"/>
    <property type="project" value="UniProtKB-ARBA"/>
</dbReference>
<dbReference type="PANTHER" id="PTHR48050">
    <property type="entry name" value="STEROL 3-BETA-GLUCOSYLTRANSFERASE"/>
    <property type="match status" value="1"/>
</dbReference>
<evidence type="ECO:0000256" key="2">
    <source>
        <dbReference type="ARBA" id="ARBA00022676"/>
    </source>
</evidence>
<comment type="similarity">
    <text evidence="1">Belongs to the glycosyltransferase 28 family.</text>
</comment>
<dbReference type="Pfam" id="PF06722">
    <property type="entry name" value="EryCIII-like_C"/>
    <property type="match status" value="1"/>
</dbReference>
<gene>
    <name evidence="8" type="ORF">CFN78_13445</name>
</gene>
<evidence type="ECO:0000259" key="7">
    <source>
        <dbReference type="Pfam" id="PF21036"/>
    </source>
</evidence>
<feature type="region of interest" description="Disordered" evidence="5">
    <location>
        <begin position="394"/>
        <end position="418"/>
    </location>
</feature>
<dbReference type="InParanoid" id="A0A263D5T9"/>
<evidence type="ECO:0000259" key="6">
    <source>
        <dbReference type="Pfam" id="PF06722"/>
    </source>
</evidence>
<dbReference type="Gene3D" id="3.40.50.2000">
    <property type="entry name" value="Glycogen Phosphorylase B"/>
    <property type="match status" value="2"/>
</dbReference>
<dbReference type="PANTHER" id="PTHR48050:SF13">
    <property type="entry name" value="STEROL 3-BETA-GLUCOSYLTRANSFERASE UGT80A2"/>
    <property type="match status" value="1"/>
</dbReference>
<comment type="caution">
    <text evidence="8">The sequence shown here is derived from an EMBL/GenBank/DDBJ whole genome shotgun (WGS) entry which is preliminary data.</text>
</comment>
<keyword evidence="9" id="KW-1185">Reference proteome</keyword>
<feature type="domain" description="Erythromycin biosynthesis protein CIII-like C-terminal" evidence="6">
    <location>
        <begin position="270"/>
        <end position="412"/>
    </location>
</feature>
<dbReference type="SUPFAM" id="SSF53756">
    <property type="entry name" value="UDP-Glycosyltransferase/glycogen phosphorylase"/>
    <property type="match status" value="1"/>
</dbReference>
<evidence type="ECO:0000313" key="9">
    <source>
        <dbReference type="Proteomes" id="UP000242444"/>
    </source>
</evidence>
<dbReference type="EMBL" id="NKYE01000007">
    <property type="protein sequence ID" value="OZM72836.1"/>
    <property type="molecule type" value="Genomic_DNA"/>
</dbReference>
<organism evidence="8 9">
    <name type="scientific">Amycolatopsis antarctica</name>
    <dbReference type="NCBI Taxonomy" id="1854586"/>
    <lineage>
        <taxon>Bacteria</taxon>
        <taxon>Bacillati</taxon>
        <taxon>Actinomycetota</taxon>
        <taxon>Actinomycetes</taxon>
        <taxon>Pseudonocardiales</taxon>
        <taxon>Pseudonocardiaceae</taxon>
        <taxon>Amycolatopsis</taxon>
    </lineage>
</organism>
<keyword evidence="4" id="KW-0045">Antibiotic biosynthesis</keyword>
<dbReference type="InterPro" id="IPR010610">
    <property type="entry name" value="EryCIII-like_C"/>
</dbReference>
<proteinExistence type="inferred from homology"/>
<feature type="domain" description="Erythromycin biosynthesis protein CIII-like N-terminal" evidence="7">
    <location>
        <begin position="22"/>
        <end position="253"/>
    </location>
</feature>
<evidence type="ECO:0000313" key="8">
    <source>
        <dbReference type="EMBL" id="OZM72836.1"/>
    </source>
</evidence>
<keyword evidence="2" id="KW-0328">Glycosyltransferase</keyword>
<evidence type="ECO:0000256" key="3">
    <source>
        <dbReference type="ARBA" id="ARBA00022679"/>
    </source>
</evidence>
<dbReference type="GO" id="GO:0008194">
    <property type="term" value="F:UDP-glycosyltransferase activity"/>
    <property type="evidence" value="ECO:0007669"/>
    <property type="project" value="InterPro"/>
</dbReference>
<dbReference type="FunCoup" id="A0A263D5T9">
    <property type="interactions" value="9"/>
</dbReference>
<dbReference type="CDD" id="cd03784">
    <property type="entry name" value="GT1_Gtf-like"/>
    <property type="match status" value="1"/>
</dbReference>
<accession>A0A263D5T9</accession>
<dbReference type="Pfam" id="PF21036">
    <property type="entry name" value="EryCIII-like_N"/>
    <property type="match status" value="1"/>
</dbReference>
<dbReference type="InterPro" id="IPR050426">
    <property type="entry name" value="Glycosyltransferase_28"/>
</dbReference>
<sequence>MRVLFATIANSTHFFSMVPAAWALRSAGHEVRVASQPALMETIADAGLTAVPVGTDHDMREKIAASASIPADAPNIDFTHVREGTYDFHHLLGFYTILTPALFATMNNDTMVDDLVAYAREWQPDLVVWEPMTWSGAVAAKAAGAAHARLLWGTDVLGLIRQQFLGALDRQPAEVHEDPFAEWLGWTVAKYGLEFDEELTTGQWTIEQEPPSLQVRTDRRTVSMQYVPYNGRAVLPDWLREPPSRPRVCLTLGISAREGIGRSTVSVADMVDSLSELDIELVATLNADQRAALGEVRENVRLVDFVPLHALLPTCSAVIHHGGAGTWSTATRAGVPQVVVPEIWDTGLKATMLAELGAGVHQPIRTMTADSLRDHVRRILEDQSYTEAAAKLQNEMRSQRSPAEVVTELERLTSERRG</sequence>
<dbReference type="FunFam" id="3.40.50.2000:FF:000072">
    <property type="entry name" value="Glycosyl transferase"/>
    <property type="match status" value="1"/>
</dbReference>
<evidence type="ECO:0000256" key="4">
    <source>
        <dbReference type="ARBA" id="ARBA00023194"/>
    </source>
</evidence>
<protein>
    <submittedName>
        <fullName evidence="8">Glycosyl transferase family 28</fullName>
    </submittedName>
</protein>
<name>A0A263D5T9_9PSEU</name>
<feature type="compositionally biased region" description="Basic and acidic residues" evidence="5">
    <location>
        <begin position="408"/>
        <end position="418"/>
    </location>
</feature>
<reference evidence="8 9" key="1">
    <citation type="submission" date="2017-07" db="EMBL/GenBank/DDBJ databases">
        <title>Amycolatopsis antarcticus sp. nov., isolated from the surface of an Antarcticus brown macroalga.</title>
        <authorList>
            <person name="Wang J."/>
            <person name="Leiva S."/>
            <person name="Huang J."/>
            <person name="Huang Y."/>
        </authorList>
    </citation>
    <scope>NUCLEOTIDE SEQUENCE [LARGE SCALE GENOMIC DNA]</scope>
    <source>
        <strain evidence="8 9">AU-G6</strain>
    </source>
</reference>
<dbReference type="Proteomes" id="UP000242444">
    <property type="component" value="Unassembled WGS sequence"/>
</dbReference>
<evidence type="ECO:0000256" key="1">
    <source>
        <dbReference type="ARBA" id="ARBA00006962"/>
    </source>
</evidence>
<evidence type="ECO:0000256" key="5">
    <source>
        <dbReference type="SAM" id="MobiDB-lite"/>
    </source>
</evidence>
<keyword evidence="3 8" id="KW-0808">Transferase</keyword>
<dbReference type="NCBIfam" id="TIGR04516">
    <property type="entry name" value="glycosyl_450act"/>
    <property type="match status" value="1"/>
</dbReference>
<dbReference type="OrthoDB" id="5488434at2"/>